<evidence type="ECO:0000256" key="2">
    <source>
        <dbReference type="ARBA" id="ARBA00022475"/>
    </source>
</evidence>
<dbReference type="PANTHER" id="PTHR30561:SF7">
    <property type="entry name" value="GUANIDINIUM EFFLUX SYSTEM SUBUNIT GDNC-RELATED"/>
    <property type="match status" value="1"/>
</dbReference>
<evidence type="ECO:0000313" key="8">
    <source>
        <dbReference type="EMBL" id="PWA12035.1"/>
    </source>
</evidence>
<dbReference type="GO" id="GO:0005886">
    <property type="term" value="C:plasma membrane"/>
    <property type="evidence" value="ECO:0007669"/>
    <property type="project" value="UniProtKB-SubCell"/>
</dbReference>
<feature type="transmembrane region" description="Helical" evidence="7">
    <location>
        <begin position="58"/>
        <end position="77"/>
    </location>
</feature>
<evidence type="ECO:0000256" key="4">
    <source>
        <dbReference type="ARBA" id="ARBA00022989"/>
    </source>
</evidence>
<dbReference type="EMBL" id="QCZG01000013">
    <property type="protein sequence ID" value="PWA12035.1"/>
    <property type="molecule type" value="Genomic_DNA"/>
</dbReference>
<keyword evidence="5 7" id="KW-0472">Membrane</keyword>
<organism evidence="8 9">
    <name type="scientific">Pueribacillus theae</name>
    <dbReference type="NCBI Taxonomy" id="2171751"/>
    <lineage>
        <taxon>Bacteria</taxon>
        <taxon>Bacillati</taxon>
        <taxon>Bacillota</taxon>
        <taxon>Bacilli</taxon>
        <taxon>Bacillales</taxon>
        <taxon>Bacillaceae</taxon>
        <taxon>Pueribacillus</taxon>
    </lineage>
</organism>
<accession>A0A2U1K445</accession>
<keyword evidence="9" id="KW-1185">Reference proteome</keyword>
<comment type="similarity">
    <text evidence="6">Belongs to the drug/metabolite transporter (DMT) superfamily. Small multidrug resistance (SMR) (TC 2.A.7.1) family.</text>
</comment>
<keyword evidence="2" id="KW-1003">Cell membrane</keyword>
<feature type="transmembrane region" description="Helical" evidence="7">
    <location>
        <begin position="5"/>
        <end position="22"/>
    </location>
</feature>
<comment type="subcellular location">
    <subcellularLocation>
        <location evidence="1 6">Cell membrane</location>
        <topology evidence="1 6">Multi-pass membrane protein</topology>
    </subcellularLocation>
</comment>
<evidence type="ECO:0000256" key="5">
    <source>
        <dbReference type="ARBA" id="ARBA00023136"/>
    </source>
</evidence>
<dbReference type="InterPro" id="IPR037185">
    <property type="entry name" value="EmrE-like"/>
</dbReference>
<evidence type="ECO:0000256" key="6">
    <source>
        <dbReference type="RuleBase" id="RU003942"/>
    </source>
</evidence>
<comment type="caution">
    <text evidence="8">The sequence shown here is derived from an EMBL/GenBank/DDBJ whole genome shotgun (WGS) entry which is preliminary data.</text>
</comment>
<dbReference type="InterPro" id="IPR000390">
    <property type="entry name" value="Small_drug/metabolite_transptr"/>
</dbReference>
<feature type="transmembrane region" description="Helical" evidence="7">
    <location>
        <begin position="28"/>
        <end position="46"/>
    </location>
</feature>
<evidence type="ECO:0000256" key="7">
    <source>
        <dbReference type="SAM" id="Phobius"/>
    </source>
</evidence>
<dbReference type="OrthoDB" id="2168659at2"/>
<keyword evidence="4 7" id="KW-1133">Transmembrane helix</keyword>
<dbReference type="Pfam" id="PF00893">
    <property type="entry name" value="Multi_Drug_Res"/>
    <property type="match status" value="1"/>
</dbReference>
<dbReference type="RefSeq" id="WP_116554393.1">
    <property type="nucleotide sequence ID" value="NZ_QCZG01000013.1"/>
</dbReference>
<proteinExistence type="inferred from homology"/>
<dbReference type="Gene3D" id="1.10.3730.20">
    <property type="match status" value="1"/>
</dbReference>
<dbReference type="InterPro" id="IPR045324">
    <property type="entry name" value="Small_multidrug_res"/>
</dbReference>
<dbReference type="Proteomes" id="UP000245998">
    <property type="component" value="Unassembled WGS sequence"/>
</dbReference>
<evidence type="ECO:0000313" key="9">
    <source>
        <dbReference type="Proteomes" id="UP000245998"/>
    </source>
</evidence>
<evidence type="ECO:0000256" key="1">
    <source>
        <dbReference type="ARBA" id="ARBA00004651"/>
    </source>
</evidence>
<sequence>MDRNWLYIFSAAGFEIVWVAGLKHANDWLTWTGTIIAIISCTILLIKGTKKLPVGTAYAVFAGLGTGGTVLVEMLIFGEPFKIAKLLLILLLLSGVIGLQLVTEEKEFKEERG</sequence>
<dbReference type="AlphaFoldDB" id="A0A2U1K445"/>
<protein>
    <submittedName>
        <fullName evidence="8">QacE family quaternary ammonium compound efflux SMR transporter</fullName>
    </submittedName>
</protein>
<evidence type="ECO:0000256" key="3">
    <source>
        <dbReference type="ARBA" id="ARBA00022692"/>
    </source>
</evidence>
<name>A0A2U1K445_9BACI</name>
<feature type="transmembrane region" description="Helical" evidence="7">
    <location>
        <begin position="83"/>
        <end position="102"/>
    </location>
</feature>
<gene>
    <name evidence="8" type="ORF">DCC39_08105</name>
</gene>
<dbReference type="GO" id="GO:0022857">
    <property type="term" value="F:transmembrane transporter activity"/>
    <property type="evidence" value="ECO:0007669"/>
    <property type="project" value="InterPro"/>
</dbReference>
<reference evidence="8 9" key="1">
    <citation type="submission" date="2018-04" db="EMBL/GenBank/DDBJ databases">
        <title>Camelliibacillus theae gen. nov., sp. nov., isolated from Pu'er tea.</title>
        <authorList>
            <person name="Niu L."/>
        </authorList>
    </citation>
    <scope>NUCLEOTIDE SEQUENCE [LARGE SCALE GENOMIC DNA]</scope>
    <source>
        <strain evidence="8 9">T8</strain>
    </source>
</reference>
<keyword evidence="3 6" id="KW-0812">Transmembrane</keyword>
<dbReference type="SUPFAM" id="SSF103481">
    <property type="entry name" value="Multidrug resistance efflux transporter EmrE"/>
    <property type="match status" value="1"/>
</dbReference>
<dbReference type="PANTHER" id="PTHR30561">
    <property type="entry name" value="SMR FAMILY PROTON-DEPENDENT DRUG EFFLUX TRANSPORTER SUGE"/>
    <property type="match status" value="1"/>
</dbReference>